<proteinExistence type="predicted"/>
<sequence length="14" mass="1606">MSPHSMGYRITVVQ</sequence>
<dbReference type="EMBL" id="GBXM01043893">
    <property type="protein sequence ID" value="JAH64684.1"/>
    <property type="molecule type" value="Transcribed_RNA"/>
</dbReference>
<reference evidence="1" key="2">
    <citation type="journal article" date="2015" name="Fish Shellfish Immunol.">
        <title>Early steps in the European eel (Anguilla anguilla)-Vibrio vulnificus interaction in the gills: Role of the RtxA13 toxin.</title>
        <authorList>
            <person name="Callol A."/>
            <person name="Pajuelo D."/>
            <person name="Ebbesson L."/>
            <person name="Teles M."/>
            <person name="MacKenzie S."/>
            <person name="Amaro C."/>
        </authorList>
    </citation>
    <scope>NUCLEOTIDE SEQUENCE</scope>
</reference>
<evidence type="ECO:0000313" key="1">
    <source>
        <dbReference type="EMBL" id="JAH64684.1"/>
    </source>
</evidence>
<accession>A0A0E9UFN5</accession>
<organism evidence="1">
    <name type="scientific">Anguilla anguilla</name>
    <name type="common">European freshwater eel</name>
    <name type="synonym">Muraena anguilla</name>
    <dbReference type="NCBI Taxonomy" id="7936"/>
    <lineage>
        <taxon>Eukaryota</taxon>
        <taxon>Metazoa</taxon>
        <taxon>Chordata</taxon>
        <taxon>Craniata</taxon>
        <taxon>Vertebrata</taxon>
        <taxon>Euteleostomi</taxon>
        <taxon>Actinopterygii</taxon>
        <taxon>Neopterygii</taxon>
        <taxon>Teleostei</taxon>
        <taxon>Anguilliformes</taxon>
        <taxon>Anguillidae</taxon>
        <taxon>Anguilla</taxon>
    </lineage>
</organism>
<protein>
    <submittedName>
        <fullName evidence="1">Uncharacterized protein</fullName>
    </submittedName>
</protein>
<name>A0A0E9UFN5_ANGAN</name>
<reference evidence="1" key="1">
    <citation type="submission" date="2014-11" db="EMBL/GenBank/DDBJ databases">
        <authorList>
            <person name="Amaro Gonzalez C."/>
        </authorList>
    </citation>
    <scope>NUCLEOTIDE SEQUENCE</scope>
</reference>